<dbReference type="RefSeq" id="WP_151593133.1">
    <property type="nucleotide sequence ID" value="NZ_WBMS02000006.1"/>
</dbReference>
<name>A0A6I4M9X9_9ACTN</name>
<feature type="transmembrane region" description="Helical" evidence="3">
    <location>
        <begin position="199"/>
        <end position="217"/>
    </location>
</feature>
<dbReference type="AlphaFoldDB" id="A0A6I4M9X9"/>
<feature type="transmembrane region" description="Helical" evidence="3">
    <location>
        <begin position="123"/>
        <end position="144"/>
    </location>
</feature>
<dbReference type="GO" id="GO:0006465">
    <property type="term" value="P:signal peptide processing"/>
    <property type="evidence" value="ECO:0007669"/>
    <property type="project" value="TreeGrafter"/>
</dbReference>
<dbReference type="GO" id="GO:0005886">
    <property type="term" value="C:plasma membrane"/>
    <property type="evidence" value="ECO:0007669"/>
    <property type="project" value="TreeGrafter"/>
</dbReference>
<evidence type="ECO:0000256" key="1">
    <source>
        <dbReference type="ARBA" id="ARBA00005801"/>
    </source>
</evidence>
<dbReference type="PANTHER" id="PTHR30487">
    <property type="entry name" value="TYPE 4 PREPILIN-LIKE PROTEINS LEADER PEPTIDE-PROCESSING ENZYME"/>
    <property type="match status" value="1"/>
</dbReference>
<feature type="domain" description="Prepilin type IV endopeptidase peptidase" evidence="4">
    <location>
        <begin position="73"/>
        <end position="181"/>
    </location>
</feature>
<keyword evidence="6" id="KW-1185">Reference proteome</keyword>
<dbReference type="EMBL" id="WBMS02000006">
    <property type="protein sequence ID" value="MWA00601.1"/>
    <property type="molecule type" value="Genomic_DNA"/>
</dbReference>
<proteinExistence type="inferred from homology"/>
<feature type="transmembrane region" description="Helical" evidence="3">
    <location>
        <begin position="43"/>
        <end position="60"/>
    </location>
</feature>
<dbReference type="InterPro" id="IPR050882">
    <property type="entry name" value="Prepilin_peptidase/N-MTase"/>
</dbReference>
<keyword evidence="3" id="KW-1133">Transmembrane helix</keyword>
<keyword evidence="3" id="KW-0472">Membrane</keyword>
<reference evidence="5" key="1">
    <citation type="submission" date="2019-12" db="EMBL/GenBank/DDBJ databases">
        <title>Actinomadura physcomitrii sp. nov., a novel actinomycete isolated from moss [Physcomitrium sphaericum (Ludw) Fuernr].</title>
        <authorList>
            <person name="Zhuang X."/>
        </authorList>
    </citation>
    <scope>NUCLEOTIDE SEQUENCE [LARGE SCALE GENOMIC DNA]</scope>
    <source>
        <strain evidence="5">LD22</strain>
    </source>
</reference>
<keyword evidence="3" id="KW-0812">Transmembrane</keyword>
<dbReference type="InterPro" id="IPR014032">
    <property type="entry name" value="Peptidase_A24A_bac"/>
</dbReference>
<comment type="caution">
    <text evidence="5">The sequence shown here is derived from an EMBL/GenBank/DDBJ whole genome shotgun (WGS) entry which is preliminary data.</text>
</comment>
<dbReference type="PRINTS" id="PR00864">
    <property type="entry name" value="PREPILNPTASE"/>
</dbReference>
<evidence type="ECO:0000313" key="5">
    <source>
        <dbReference type="EMBL" id="MWA00601.1"/>
    </source>
</evidence>
<dbReference type="Gene3D" id="1.20.120.1220">
    <property type="match status" value="1"/>
</dbReference>
<feature type="transmembrane region" description="Helical" evidence="3">
    <location>
        <begin position="164"/>
        <end position="187"/>
    </location>
</feature>
<dbReference type="Pfam" id="PF01478">
    <property type="entry name" value="Peptidase_A24"/>
    <property type="match status" value="1"/>
</dbReference>
<organism evidence="5 6">
    <name type="scientific">Actinomadura physcomitrii</name>
    <dbReference type="NCBI Taxonomy" id="2650748"/>
    <lineage>
        <taxon>Bacteria</taxon>
        <taxon>Bacillati</taxon>
        <taxon>Actinomycetota</taxon>
        <taxon>Actinomycetes</taxon>
        <taxon>Streptosporangiales</taxon>
        <taxon>Thermomonosporaceae</taxon>
        <taxon>Actinomadura</taxon>
    </lineage>
</organism>
<dbReference type="PANTHER" id="PTHR30487:SF0">
    <property type="entry name" value="PREPILIN LEADER PEPTIDASE_N-METHYLTRANSFERASE-RELATED"/>
    <property type="match status" value="1"/>
</dbReference>
<feature type="transmembrane region" description="Helical" evidence="3">
    <location>
        <begin position="97"/>
        <end position="116"/>
    </location>
</feature>
<gene>
    <name evidence="5" type="ORF">F8568_009460</name>
</gene>
<sequence length="218" mass="21987">MSGAAASGAAAAAAAVAGAAAGWLCAPVTVAYRGPLTPRARTGVAVLTGAVLAALAVRLGGRADSVAFAYLGVVGVLLTVIDAGVRRLPDRLTLPSYLAGGALLAAAVPVTAHGALRFAHAVIGMAVLWAFYFVQHFLLPHAMGGGDVKLAGVLGLYLGWLGEAAWVTGVVAGFLFGGVYSVTWLLLGRAGRKDELPYGPFMLAGALTGILFGGWFAR</sequence>
<evidence type="ECO:0000313" key="6">
    <source>
        <dbReference type="Proteomes" id="UP000462055"/>
    </source>
</evidence>
<dbReference type="InterPro" id="IPR000045">
    <property type="entry name" value="Prepilin_IV_endopep_pep"/>
</dbReference>
<evidence type="ECO:0000256" key="2">
    <source>
        <dbReference type="RuleBase" id="RU003793"/>
    </source>
</evidence>
<dbReference type="GO" id="GO:0004190">
    <property type="term" value="F:aspartic-type endopeptidase activity"/>
    <property type="evidence" value="ECO:0007669"/>
    <property type="project" value="InterPro"/>
</dbReference>
<accession>A0A6I4M9X9</accession>
<feature type="transmembrane region" description="Helical" evidence="3">
    <location>
        <begin position="67"/>
        <end position="85"/>
    </location>
</feature>
<evidence type="ECO:0000256" key="3">
    <source>
        <dbReference type="SAM" id="Phobius"/>
    </source>
</evidence>
<evidence type="ECO:0000259" key="4">
    <source>
        <dbReference type="Pfam" id="PF01478"/>
    </source>
</evidence>
<dbReference type="Proteomes" id="UP000462055">
    <property type="component" value="Unassembled WGS sequence"/>
</dbReference>
<comment type="similarity">
    <text evidence="1 2">Belongs to the peptidase A24 family.</text>
</comment>
<protein>
    <submittedName>
        <fullName evidence="5">Prepilin peptidase</fullName>
    </submittedName>
</protein>